<keyword evidence="3" id="KW-0677">Repeat</keyword>
<dbReference type="SUPFAM" id="SSF50978">
    <property type="entry name" value="WD40 repeat-like"/>
    <property type="match status" value="1"/>
</dbReference>
<organism evidence="7 8">
    <name type="scientific">Penaeus vannamei</name>
    <name type="common">Whiteleg shrimp</name>
    <name type="synonym">Litopenaeus vannamei</name>
    <dbReference type="NCBI Taxonomy" id="6689"/>
    <lineage>
        <taxon>Eukaryota</taxon>
        <taxon>Metazoa</taxon>
        <taxon>Ecdysozoa</taxon>
        <taxon>Arthropoda</taxon>
        <taxon>Crustacea</taxon>
        <taxon>Multicrustacea</taxon>
        <taxon>Malacostraca</taxon>
        <taxon>Eumalacostraca</taxon>
        <taxon>Eucarida</taxon>
        <taxon>Decapoda</taxon>
        <taxon>Dendrobranchiata</taxon>
        <taxon>Penaeoidea</taxon>
        <taxon>Penaeidae</taxon>
        <taxon>Penaeus</taxon>
    </lineage>
</organism>
<evidence type="ECO:0000256" key="2">
    <source>
        <dbReference type="ARBA" id="ARBA00022574"/>
    </source>
</evidence>
<dbReference type="STRING" id="6689.A0A423SVM2"/>
<dbReference type="FunFam" id="2.130.10.10:FF:000509">
    <property type="entry name" value="U3 small nucleolar RNA-interacting protein"/>
    <property type="match status" value="1"/>
</dbReference>
<feature type="repeat" description="WD" evidence="5">
    <location>
        <begin position="233"/>
        <end position="274"/>
    </location>
</feature>
<evidence type="ECO:0000256" key="6">
    <source>
        <dbReference type="SAM" id="MobiDB-lite"/>
    </source>
</evidence>
<evidence type="ECO:0000256" key="5">
    <source>
        <dbReference type="PROSITE-ProRule" id="PRU00221"/>
    </source>
</evidence>
<dbReference type="EMBL" id="QCYY01002700">
    <property type="protein sequence ID" value="ROT68260.1"/>
    <property type="molecule type" value="Genomic_DNA"/>
</dbReference>
<dbReference type="InterPro" id="IPR015943">
    <property type="entry name" value="WD40/YVTN_repeat-like_dom_sf"/>
</dbReference>
<dbReference type="InterPro" id="IPR019775">
    <property type="entry name" value="WD40_repeat_CS"/>
</dbReference>
<dbReference type="Gene3D" id="2.130.10.10">
    <property type="entry name" value="YVTN repeat-like/Quinoprotein amine dehydrogenase"/>
    <property type="match status" value="1"/>
</dbReference>
<dbReference type="OrthoDB" id="189968at2759"/>
<sequence length="463" mass="52095">MPFFIRGKRPHTRVDKKPKRIIKKNGQPPVKRPKVQKDLDEEITSEEDEYVKGKQENFEEYETAEDLETAQEKKVRLARQYIKELEEQKANDLEAKRVDYDAIGHRLQEDVWEASGKLYKPVADTIAEADLENILTLKSKQQKLPITCMTLTSDDQFIFCGSKDCSLVKYTIDGKRVATIPGGRKGTEKVHIGHTRHVYSIAVSSDGMYLASGDQGGYIHIWNAKTMELLKTFKKHRAAISGLAFRRGTHTLYSCSHDRMVIVWNIDAMAFVEHLGGHQDAITGIDALHRESCITSGGRDQSVIVYVIVEDKQLRFSGHQDSIDGVKLLNERTFFTYSQDGTICMWITSKKRPQCVHKAAHGYQTNGQPHWITAIATLVNSDLLASAGSMDGFIRLWKINTGKQRGLEPILSIPMVGVVNSLAFTSNGSHLVAGVGREHKLGRWYCIKDSKNSVVVIPLKKKS</sequence>
<accession>A0A423SVM2</accession>
<name>A0A423SVM2_PENVA</name>
<comment type="caution">
    <text evidence="7">The sequence shown here is derived from an EMBL/GenBank/DDBJ whole genome shotgun (WGS) entry which is preliminary data.</text>
</comment>
<keyword evidence="4" id="KW-0539">Nucleus</keyword>
<dbReference type="PROSITE" id="PS00678">
    <property type="entry name" value="WD_REPEATS_1"/>
    <property type="match status" value="1"/>
</dbReference>
<evidence type="ECO:0000313" key="8">
    <source>
        <dbReference type="Proteomes" id="UP000283509"/>
    </source>
</evidence>
<dbReference type="PANTHER" id="PTHR19865">
    <property type="entry name" value="U3 SMALL NUCLEOLAR RNA INTERACTING PROTEIN 2"/>
    <property type="match status" value="1"/>
</dbReference>
<dbReference type="AlphaFoldDB" id="A0A423SVM2"/>
<reference evidence="7 8" key="1">
    <citation type="submission" date="2018-04" db="EMBL/GenBank/DDBJ databases">
        <authorList>
            <person name="Zhang X."/>
            <person name="Yuan J."/>
            <person name="Li F."/>
            <person name="Xiang J."/>
        </authorList>
    </citation>
    <scope>NUCLEOTIDE SEQUENCE [LARGE SCALE GENOMIC DNA]</scope>
    <source>
        <tissue evidence="7">Muscle</tissue>
    </source>
</reference>
<evidence type="ECO:0000256" key="3">
    <source>
        <dbReference type="ARBA" id="ARBA00022737"/>
    </source>
</evidence>
<dbReference type="InterPro" id="IPR039241">
    <property type="entry name" value="Rrp9-like"/>
</dbReference>
<evidence type="ECO:0000256" key="1">
    <source>
        <dbReference type="ARBA" id="ARBA00004123"/>
    </source>
</evidence>
<dbReference type="Proteomes" id="UP000283509">
    <property type="component" value="Unassembled WGS sequence"/>
</dbReference>
<evidence type="ECO:0000313" key="7">
    <source>
        <dbReference type="EMBL" id="ROT68260.1"/>
    </source>
</evidence>
<protein>
    <submittedName>
        <fullName evidence="7">Putative U3 small nucleolar RNA-interacting protein 2-like</fullName>
    </submittedName>
</protein>
<feature type="compositionally biased region" description="Basic residues" evidence="6">
    <location>
        <begin position="1"/>
        <end position="23"/>
    </location>
</feature>
<dbReference type="InterPro" id="IPR001680">
    <property type="entry name" value="WD40_rpt"/>
</dbReference>
<gene>
    <name evidence="7" type="ORF">C7M84_013612</name>
</gene>
<dbReference type="SMART" id="SM00320">
    <property type="entry name" value="WD40"/>
    <property type="match status" value="7"/>
</dbReference>
<reference evidence="7 8" key="2">
    <citation type="submission" date="2019-01" db="EMBL/GenBank/DDBJ databases">
        <title>The decoding of complex shrimp genome reveals the adaptation for benthos swimmer, frequently molting mechanism and breeding impact on genome.</title>
        <authorList>
            <person name="Sun Y."/>
            <person name="Gao Y."/>
            <person name="Yu Y."/>
        </authorList>
    </citation>
    <scope>NUCLEOTIDE SEQUENCE [LARGE SCALE GENOMIC DNA]</scope>
    <source>
        <tissue evidence="7">Muscle</tissue>
    </source>
</reference>
<comment type="subcellular location">
    <subcellularLocation>
        <location evidence="1">Nucleus</location>
    </subcellularLocation>
</comment>
<dbReference type="InterPro" id="IPR036322">
    <property type="entry name" value="WD40_repeat_dom_sf"/>
</dbReference>
<evidence type="ECO:0000256" key="4">
    <source>
        <dbReference type="ARBA" id="ARBA00023242"/>
    </source>
</evidence>
<dbReference type="PANTHER" id="PTHR19865:SF0">
    <property type="entry name" value="U3 SMALL NUCLEOLAR RNA-INTERACTING PROTEIN 2"/>
    <property type="match status" value="1"/>
</dbReference>
<dbReference type="PROSITE" id="PS50082">
    <property type="entry name" value="WD_REPEATS_2"/>
    <property type="match status" value="2"/>
</dbReference>
<dbReference type="GO" id="GO:0034511">
    <property type="term" value="F:U3 snoRNA binding"/>
    <property type="evidence" value="ECO:0007669"/>
    <property type="project" value="InterPro"/>
</dbReference>
<dbReference type="PROSITE" id="PS50294">
    <property type="entry name" value="WD_REPEATS_REGION"/>
    <property type="match status" value="1"/>
</dbReference>
<dbReference type="Pfam" id="PF00400">
    <property type="entry name" value="WD40"/>
    <property type="match status" value="6"/>
</dbReference>
<feature type="region of interest" description="Disordered" evidence="6">
    <location>
        <begin position="1"/>
        <end position="37"/>
    </location>
</feature>
<proteinExistence type="predicted"/>
<keyword evidence="2 5" id="KW-0853">WD repeat</keyword>
<keyword evidence="8" id="KW-1185">Reference proteome</keyword>
<dbReference type="GO" id="GO:0032040">
    <property type="term" value="C:small-subunit processome"/>
    <property type="evidence" value="ECO:0007669"/>
    <property type="project" value="TreeGrafter"/>
</dbReference>
<feature type="repeat" description="WD" evidence="5">
    <location>
        <begin position="191"/>
        <end position="232"/>
    </location>
</feature>